<feature type="region of interest" description="Disordered" evidence="1">
    <location>
        <begin position="42"/>
        <end position="99"/>
    </location>
</feature>
<evidence type="ECO:0000256" key="1">
    <source>
        <dbReference type="SAM" id="MobiDB-lite"/>
    </source>
</evidence>
<proteinExistence type="predicted"/>
<dbReference type="AlphaFoldDB" id="A0A9P1MC03"/>
<accession>A0A9P1MC03</accession>
<feature type="compositionally biased region" description="Low complexity" evidence="1">
    <location>
        <begin position="42"/>
        <end position="51"/>
    </location>
</feature>
<dbReference type="Proteomes" id="UP000838763">
    <property type="component" value="Unassembled WGS sequence"/>
</dbReference>
<organism evidence="2 3">
    <name type="scientific">Parascedosporium putredinis</name>
    <dbReference type="NCBI Taxonomy" id="1442378"/>
    <lineage>
        <taxon>Eukaryota</taxon>
        <taxon>Fungi</taxon>
        <taxon>Dikarya</taxon>
        <taxon>Ascomycota</taxon>
        <taxon>Pezizomycotina</taxon>
        <taxon>Sordariomycetes</taxon>
        <taxon>Hypocreomycetidae</taxon>
        <taxon>Microascales</taxon>
        <taxon>Microascaceae</taxon>
        <taxon>Parascedosporium</taxon>
    </lineage>
</organism>
<dbReference type="OrthoDB" id="428577at2759"/>
<comment type="caution">
    <text evidence="2">The sequence shown here is derived from an EMBL/GenBank/DDBJ whole genome shotgun (WGS) entry which is preliminary data.</text>
</comment>
<reference evidence="2" key="1">
    <citation type="submission" date="2022-11" db="EMBL/GenBank/DDBJ databases">
        <authorList>
            <person name="Scott C."/>
            <person name="Bruce N."/>
        </authorList>
    </citation>
    <scope>NUCLEOTIDE SEQUENCE</scope>
</reference>
<dbReference type="EMBL" id="CALLCH030000012">
    <property type="protein sequence ID" value="CAI4215261.1"/>
    <property type="molecule type" value="Genomic_DNA"/>
</dbReference>
<feature type="compositionally biased region" description="Polar residues" evidence="1">
    <location>
        <begin position="52"/>
        <end position="63"/>
    </location>
</feature>
<keyword evidence="3" id="KW-1185">Reference proteome</keyword>
<gene>
    <name evidence="2" type="ORF">PPNO1_LOCUS4974</name>
</gene>
<protein>
    <submittedName>
        <fullName evidence="2">Uncharacterized protein</fullName>
    </submittedName>
</protein>
<evidence type="ECO:0000313" key="2">
    <source>
        <dbReference type="EMBL" id="CAI4215261.1"/>
    </source>
</evidence>
<sequence>MAPRKNRCNFKECPSAAQRIVGDCGFCRGHFAASTACSRTTSATALKTAKSNPTSEMPHSSKASAPRSLRVYNEDYDDDDDDELASTGSSSPDTVMGGS</sequence>
<feature type="compositionally biased region" description="Acidic residues" evidence="1">
    <location>
        <begin position="74"/>
        <end position="84"/>
    </location>
</feature>
<evidence type="ECO:0000313" key="3">
    <source>
        <dbReference type="Proteomes" id="UP000838763"/>
    </source>
</evidence>
<name>A0A9P1MC03_9PEZI</name>